<reference evidence="3 4" key="1">
    <citation type="submission" date="2023-08" db="EMBL/GenBank/DDBJ databases">
        <title>Black Yeasts Isolated from many extreme environments.</title>
        <authorList>
            <person name="Coleine C."/>
            <person name="Stajich J.E."/>
            <person name="Selbmann L."/>
        </authorList>
    </citation>
    <scope>NUCLEOTIDE SEQUENCE [LARGE SCALE GENOMIC DNA]</scope>
    <source>
        <strain evidence="3 4">CCFEE 5885</strain>
    </source>
</reference>
<keyword evidence="2" id="KW-0378">Hydrolase</keyword>
<name>A0ABR0KDZ2_9EURO</name>
<evidence type="ECO:0000256" key="2">
    <source>
        <dbReference type="ARBA" id="ARBA00022801"/>
    </source>
</evidence>
<dbReference type="Gene3D" id="1.10.150.240">
    <property type="entry name" value="Putative phosphatase, domain 2"/>
    <property type="match status" value="1"/>
</dbReference>
<dbReference type="InterPro" id="IPR036412">
    <property type="entry name" value="HAD-like_sf"/>
</dbReference>
<dbReference type="InterPro" id="IPR051540">
    <property type="entry name" value="S-2-haloacid_dehalogenase"/>
</dbReference>
<proteinExistence type="inferred from homology"/>
<dbReference type="InterPro" id="IPR006439">
    <property type="entry name" value="HAD-SF_hydro_IA"/>
</dbReference>
<dbReference type="PRINTS" id="PR00413">
    <property type="entry name" value="HADHALOGNASE"/>
</dbReference>
<evidence type="ECO:0000256" key="1">
    <source>
        <dbReference type="ARBA" id="ARBA00008106"/>
    </source>
</evidence>
<dbReference type="EMBL" id="JAVRRG010000036">
    <property type="protein sequence ID" value="KAK5094141.1"/>
    <property type="molecule type" value="Genomic_DNA"/>
</dbReference>
<accession>A0ABR0KDZ2</accession>
<dbReference type="Proteomes" id="UP001345013">
    <property type="component" value="Unassembled WGS sequence"/>
</dbReference>
<dbReference type="InterPro" id="IPR023214">
    <property type="entry name" value="HAD_sf"/>
</dbReference>
<evidence type="ECO:0000313" key="3">
    <source>
        <dbReference type="EMBL" id="KAK5094141.1"/>
    </source>
</evidence>
<organism evidence="3 4">
    <name type="scientific">Lithohypha guttulata</name>
    <dbReference type="NCBI Taxonomy" id="1690604"/>
    <lineage>
        <taxon>Eukaryota</taxon>
        <taxon>Fungi</taxon>
        <taxon>Dikarya</taxon>
        <taxon>Ascomycota</taxon>
        <taxon>Pezizomycotina</taxon>
        <taxon>Eurotiomycetes</taxon>
        <taxon>Chaetothyriomycetidae</taxon>
        <taxon>Chaetothyriales</taxon>
        <taxon>Trichomeriaceae</taxon>
        <taxon>Lithohypha</taxon>
    </lineage>
</organism>
<evidence type="ECO:0008006" key="5">
    <source>
        <dbReference type="Google" id="ProtNLM"/>
    </source>
</evidence>
<dbReference type="InterPro" id="IPR006328">
    <property type="entry name" value="2-HAD"/>
</dbReference>
<gene>
    <name evidence="3" type="ORF">LTR24_003746</name>
</gene>
<evidence type="ECO:0000313" key="4">
    <source>
        <dbReference type="Proteomes" id="UP001345013"/>
    </source>
</evidence>
<dbReference type="SUPFAM" id="SSF56784">
    <property type="entry name" value="HAD-like"/>
    <property type="match status" value="1"/>
</dbReference>
<comment type="similarity">
    <text evidence="1">Belongs to the HAD-like hydrolase superfamily. S-2-haloalkanoic acid dehalogenase family.</text>
</comment>
<dbReference type="SFLD" id="SFLDS00003">
    <property type="entry name" value="Haloacid_Dehalogenase"/>
    <property type="match status" value="1"/>
</dbReference>
<dbReference type="InterPro" id="IPR023198">
    <property type="entry name" value="PGP-like_dom2"/>
</dbReference>
<protein>
    <recommendedName>
        <fullName evidence="5">Haloacid dehalogenase</fullName>
    </recommendedName>
</protein>
<dbReference type="SFLD" id="SFLDG01129">
    <property type="entry name" value="C1.5:_HAD__Beta-PGM__Phosphata"/>
    <property type="match status" value="1"/>
</dbReference>
<sequence>MGKILFAFDLYGTLLSTSSIAKVLTEHYGAGKAESMQGVWRKYQLEYSWRLNCMKQYEDFETVTYKSLLHTLTEHDVEIRQQVVDSVMKAYDNLSTFPDVAAALRSLKDTPGVECVVFSNGSQKMINNSVNSSKDLKPVSSAFSQLVSVDHMRSFKPDPEVYRYLAQCVDMAGQESQLWLVSSNPFDVVGARAVGMNAVWVDRTGKGWQDKLGLEPTKIIRGLGGLTELVSSLKG</sequence>
<dbReference type="Pfam" id="PF00702">
    <property type="entry name" value="Hydrolase"/>
    <property type="match status" value="1"/>
</dbReference>
<comment type="caution">
    <text evidence="3">The sequence shown here is derived from an EMBL/GenBank/DDBJ whole genome shotgun (WGS) entry which is preliminary data.</text>
</comment>
<dbReference type="NCBIfam" id="TIGR01493">
    <property type="entry name" value="HAD-SF-IA-v2"/>
    <property type="match status" value="1"/>
</dbReference>
<keyword evidence="4" id="KW-1185">Reference proteome</keyword>
<dbReference type="PANTHER" id="PTHR43316">
    <property type="entry name" value="HYDROLASE, HALOACID DELAHOGENASE-RELATED"/>
    <property type="match status" value="1"/>
</dbReference>
<dbReference type="PANTHER" id="PTHR43316:SF3">
    <property type="entry name" value="HALOACID DEHALOGENASE, TYPE II (AFU_ORTHOLOGUE AFUA_2G07750)-RELATED"/>
    <property type="match status" value="1"/>
</dbReference>
<dbReference type="Gene3D" id="3.40.50.1000">
    <property type="entry name" value="HAD superfamily/HAD-like"/>
    <property type="match status" value="1"/>
</dbReference>
<dbReference type="NCBIfam" id="TIGR01428">
    <property type="entry name" value="HAD_type_II"/>
    <property type="match status" value="1"/>
</dbReference>